<dbReference type="PANTHER" id="PTHR43567">
    <property type="entry name" value="FLAVOREDOXIN-RELATED-RELATED"/>
    <property type="match status" value="1"/>
</dbReference>
<dbReference type="InterPro" id="IPR052174">
    <property type="entry name" value="Flavoredoxin"/>
</dbReference>
<dbReference type="InterPro" id="IPR012349">
    <property type="entry name" value="Split_barrel_FMN-bd"/>
</dbReference>
<accession>A0ABM7PDG0</accession>
<dbReference type="Proteomes" id="UP001320148">
    <property type="component" value="Chromosome"/>
</dbReference>
<evidence type="ECO:0000259" key="4">
    <source>
        <dbReference type="SMART" id="SM00903"/>
    </source>
</evidence>
<dbReference type="InterPro" id="IPR002563">
    <property type="entry name" value="Flavin_Rdtase-like_dom"/>
</dbReference>
<keyword evidence="2" id="KW-0285">Flavoprotein</keyword>
<dbReference type="Pfam" id="PF01613">
    <property type="entry name" value="Flavin_Reduct"/>
    <property type="match status" value="1"/>
</dbReference>
<proteinExistence type="inferred from homology"/>
<gene>
    <name evidence="5" type="ORF">DSLASN_08780</name>
</gene>
<keyword evidence="6" id="KW-1185">Reference proteome</keyword>
<dbReference type="RefSeq" id="WP_236891512.1">
    <property type="nucleotide sequence ID" value="NZ_AP024488.1"/>
</dbReference>
<evidence type="ECO:0000256" key="3">
    <source>
        <dbReference type="ARBA" id="ARBA00038054"/>
    </source>
</evidence>
<organism evidence="5 6">
    <name type="scientific">Desulfoluna limicola</name>
    <dbReference type="NCBI Taxonomy" id="2810562"/>
    <lineage>
        <taxon>Bacteria</taxon>
        <taxon>Pseudomonadati</taxon>
        <taxon>Thermodesulfobacteriota</taxon>
        <taxon>Desulfobacteria</taxon>
        <taxon>Desulfobacterales</taxon>
        <taxon>Desulfolunaceae</taxon>
        <taxon>Desulfoluna</taxon>
    </lineage>
</organism>
<name>A0ABM7PDG0_9BACT</name>
<dbReference type="EMBL" id="AP024488">
    <property type="protein sequence ID" value="BCS95246.1"/>
    <property type="molecule type" value="Genomic_DNA"/>
</dbReference>
<evidence type="ECO:0000256" key="1">
    <source>
        <dbReference type="ARBA" id="ARBA00001917"/>
    </source>
</evidence>
<sequence length="191" mass="21183">MHHKHTGGANLLYPSLTTIVGAVLDGKPNWMAIAHVGIMNHGGKDVPHYISISCHPSHHTNEGIREHGEFSVNIPGRSLMEKADYVGIVSGKTRDKSGLFDTFQGTLNHAPMIKECPVTMECRVAQKVIVGEHEVFIGEIVGSYVAEECFENGKPDLKKVDPILFDFTRIRYWSLGEYIGDPWRTGKSLKS</sequence>
<evidence type="ECO:0000313" key="5">
    <source>
        <dbReference type="EMBL" id="BCS95246.1"/>
    </source>
</evidence>
<evidence type="ECO:0000256" key="2">
    <source>
        <dbReference type="ARBA" id="ARBA00022630"/>
    </source>
</evidence>
<evidence type="ECO:0000313" key="6">
    <source>
        <dbReference type="Proteomes" id="UP001320148"/>
    </source>
</evidence>
<dbReference type="SMART" id="SM00903">
    <property type="entry name" value="Flavin_Reduct"/>
    <property type="match status" value="1"/>
</dbReference>
<comment type="similarity">
    <text evidence="3">Belongs to the flavoredoxin family.</text>
</comment>
<dbReference type="SUPFAM" id="SSF50475">
    <property type="entry name" value="FMN-binding split barrel"/>
    <property type="match status" value="1"/>
</dbReference>
<reference evidence="5 6" key="1">
    <citation type="submission" date="2021-02" db="EMBL/GenBank/DDBJ databases">
        <title>Complete genome of Desulfoluna sp. strain ASN36.</title>
        <authorList>
            <person name="Takahashi A."/>
            <person name="Kojima H."/>
            <person name="Fukui M."/>
        </authorList>
    </citation>
    <scope>NUCLEOTIDE SEQUENCE [LARGE SCALE GENOMIC DNA]</scope>
    <source>
        <strain evidence="5 6">ASN36</strain>
    </source>
</reference>
<protein>
    <submittedName>
        <fullName evidence="5">Flavodoxin</fullName>
    </submittedName>
</protein>
<dbReference type="Gene3D" id="2.30.110.10">
    <property type="entry name" value="Electron Transport, Fmn-binding Protein, Chain A"/>
    <property type="match status" value="1"/>
</dbReference>
<comment type="cofactor">
    <cofactor evidence="1">
        <name>FMN</name>
        <dbReference type="ChEBI" id="CHEBI:58210"/>
    </cofactor>
</comment>
<feature type="domain" description="Flavin reductase like" evidence="4">
    <location>
        <begin position="12"/>
        <end position="154"/>
    </location>
</feature>
<dbReference type="PANTHER" id="PTHR43567:SF1">
    <property type="entry name" value="FLAVOREDOXIN"/>
    <property type="match status" value="1"/>
</dbReference>